<gene>
    <name evidence="1" type="ORF">NCTC9836_00737</name>
</gene>
<dbReference type="RefSeq" id="WP_115640523.1">
    <property type="nucleotide sequence ID" value="NZ_UFWZ01000001.1"/>
</dbReference>
<dbReference type="EMBL" id="UFWZ01000001">
    <property type="protein sequence ID" value="SUY46394.1"/>
    <property type="molecule type" value="Genomic_DNA"/>
</dbReference>
<proteinExistence type="predicted"/>
<evidence type="ECO:0000313" key="2">
    <source>
        <dbReference type="Proteomes" id="UP000254664"/>
    </source>
</evidence>
<sequence>MRKEDIIKDKENNFMEKYTHFPKGKYITVAVLREAQSECIFRTEGSGEGLNKERVCLGIENDTKDFRAIISKRKQSAVERRTGREYLRLNDLLGVTKDKNLCALNKNTPCGKCLDCMTNGYAVGDGGAQKSRMVYDNAYSILPFNMVTGVKTFNALYDNGTMRDEEGKASTSINEDEYIKPGTVFMDMITFKDVTFIEFIYGISNILRSKRYGAISSRIGKMNNTILKVAFSDCELFSNLELTQSVYDKLVNASKVEFPLEKGKVEEYAKVSFEDLEKGIFGNVKDLNCQELNDLLEYIKGIYQEGGEEKASELFKEQSKQYGE</sequence>
<dbReference type="Proteomes" id="UP000254664">
    <property type="component" value="Unassembled WGS sequence"/>
</dbReference>
<name>A0A381J604_9CLOT</name>
<keyword evidence="2" id="KW-1185">Reference proteome</keyword>
<dbReference type="NCBIfam" id="TIGR03157">
    <property type="entry name" value="cas_Csc2"/>
    <property type="match status" value="1"/>
</dbReference>
<organism evidence="1 2">
    <name type="scientific">Clostridium putrefaciens</name>
    <dbReference type="NCBI Taxonomy" id="99675"/>
    <lineage>
        <taxon>Bacteria</taxon>
        <taxon>Bacillati</taxon>
        <taxon>Bacillota</taxon>
        <taxon>Clostridia</taxon>
        <taxon>Eubacteriales</taxon>
        <taxon>Clostridiaceae</taxon>
        <taxon>Clostridium</taxon>
    </lineage>
</organism>
<reference evidence="1 2" key="1">
    <citation type="submission" date="2018-06" db="EMBL/GenBank/DDBJ databases">
        <authorList>
            <consortium name="Pathogen Informatics"/>
            <person name="Doyle S."/>
        </authorList>
    </citation>
    <scope>NUCLEOTIDE SEQUENCE [LARGE SCALE GENOMIC DNA]</scope>
    <source>
        <strain evidence="1 2">NCTC9836</strain>
    </source>
</reference>
<protein>
    <submittedName>
        <fullName evidence="1">CRISPR type I-D/CYANO-associated protein Csc2</fullName>
    </submittedName>
</protein>
<accession>A0A381J604</accession>
<evidence type="ECO:0000313" key="1">
    <source>
        <dbReference type="EMBL" id="SUY46394.1"/>
    </source>
</evidence>
<dbReference type="OrthoDB" id="9779926at2"/>
<dbReference type="Pfam" id="PF18320">
    <property type="entry name" value="Csc2"/>
    <property type="match status" value="1"/>
</dbReference>
<dbReference type="AlphaFoldDB" id="A0A381J604"/>
<dbReference type="InterPro" id="IPR017574">
    <property type="entry name" value="CRISPR-assoc_prot_Cas7/Csc2"/>
</dbReference>